<evidence type="ECO:0000256" key="1">
    <source>
        <dbReference type="SAM" id="SignalP"/>
    </source>
</evidence>
<dbReference type="PANTHER" id="PTHR33321">
    <property type="match status" value="1"/>
</dbReference>
<dbReference type="Pfam" id="PF04450">
    <property type="entry name" value="BSP"/>
    <property type="match status" value="1"/>
</dbReference>
<comment type="caution">
    <text evidence="2">The sequence shown here is derived from an EMBL/GenBank/DDBJ whole genome shotgun (WGS) entry which is preliminary data.</text>
</comment>
<dbReference type="EMBL" id="CAJOBB010000090">
    <property type="protein sequence ID" value="CAF3556260.1"/>
    <property type="molecule type" value="Genomic_DNA"/>
</dbReference>
<dbReference type="PANTHER" id="PTHR33321:SF12">
    <property type="entry name" value="PLANT BASIC SECRETORY PROTEIN (BSP) FAMILY PROTEIN"/>
    <property type="match status" value="1"/>
</dbReference>
<evidence type="ECO:0008006" key="5">
    <source>
        <dbReference type="Google" id="ProtNLM"/>
    </source>
</evidence>
<feature type="signal peptide" evidence="1">
    <location>
        <begin position="1"/>
        <end position="18"/>
    </location>
</feature>
<organism evidence="2 4">
    <name type="scientific">Adineta steineri</name>
    <dbReference type="NCBI Taxonomy" id="433720"/>
    <lineage>
        <taxon>Eukaryota</taxon>
        <taxon>Metazoa</taxon>
        <taxon>Spiralia</taxon>
        <taxon>Gnathifera</taxon>
        <taxon>Rotifera</taxon>
        <taxon>Eurotatoria</taxon>
        <taxon>Bdelloidea</taxon>
        <taxon>Adinetida</taxon>
        <taxon>Adinetidae</taxon>
        <taxon>Adineta</taxon>
    </lineage>
</organism>
<dbReference type="Proteomes" id="UP000663860">
    <property type="component" value="Unassembled WGS sequence"/>
</dbReference>
<keyword evidence="1" id="KW-0732">Signal</keyword>
<protein>
    <recommendedName>
        <fullName evidence="5">Secretory protein</fullName>
    </recommendedName>
</protein>
<evidence type="ECO:0000313" key="2">
    <source>
        <dbReference type="EMBL" id="CAF1356507.1"/>
    </source>
</evidence>
<feature type="chain" id="PRO_5036227726" description="Secretory protein" evidence="1">
    <location>
        <begin position="19"/>
        <end position="264"/>
    </location>
</feature>
<dbReference type="EMBL" id="CAJNOE010000907">
    <property type="protein sequence ID" value="CAF1356507.1"/>
    <property type="molecule type" value="Genomic_DNA"/>
</dbReference>
<dbReference type="Proteomes" id="UP000663868">
    <property type="component" value="Unassembled WGS sequence"/>
</dbReference>
<reference evidence="2" key="1">
    <citation type="submission" date="2021-02" db="EMBL/GenBank/DDBJ databases">
        <authorList>
            <person name="Nowell W R."/>
        </authorList>
    </citation>
    <scope>NUCLEOTIDE SEQUENCE</scope>
</reference>
<evidence type="ECO:0000313" key="3">
    <source>
        <dbReference type="EMBL" id="CAF3556260.1"/>
    </source>
</evidence>
<evidence type="ECO:0000313" key="4">
    <source>
        <dbReference type="Proteomes" id="UP000663860"/>
    </source>
</evidence>
<gene>
    <name evidence="2" type="ORF">IZO911_LOCUS37068</name>
    <name evidence="3" type="ORF">KXQ929_LOCUS2905</name>
</gene>
<dbReference type="InterPro" id="IPR007541">
    <property type="entry name" value="Uncharacterised_BSP"/>
</dbReference>
<name>A0A815HLG0_9BILA</name>
<accession>A0A815HLG0</accession>
<dbReference type="AlphaFoldDB" id="A0A815HLG0"/>
<proteinExistence type="predicted"/>
<sequence>MNIKVLFIFVLTLGIIKCNEISILNQTKFIVTKFYSLNGYNLTIKNTDLKLNAAVQQRLTEIYFDIYPRLINRFNTNAPRSIHVFIDGLNKYPYWGLAVDSTIIINSYRLRNPTSFARYYDIFLHELAHLVQQYTTRNLADVKWLGEGLADYVRYRYGGSNIGADWSLPDYTNKQFYYDSYKVTARFLIWLENKYNSSVIEQLDKGLRDVTYKQNTTWNELTGQSIEKLWLDYSRNSDLIANIPFIQVTKTFENDNITDDDPVN</sequence>